<feature type="transmembrane region" description="Helical" evidence="1">
    <location>
        <begin position="6"/>
        <end position="28"/>
    </location>
</feature>
<proteinExistence type="predicted"/>
<evidence type="ECO:0000313" key="3">
    <source>
        <dbReference type="Proteomes" id="UP001476583"/>
    </source>
</evidence>
<dbReference type="EMBL" id="CP148074">
    <property type="protein sequence ID" value="WXL24644.1"/>
    <property type="molecule type" value="Genomic_DNA"/>
</dbReference>
<keyword evidence="3" id="KW-1185">Reference proteome</keyword>
<keyword evidence="1" id="KW-0472">Membrane</keyword>
<gene>
    <name evidence="2" type="ORF">WG219_15145</name>
</gene>
<evidence type="ECO:0000313" key="2">
    <source>
        <dbReference type="EMBL" id="WXL24644.1"/>
    </source>
</evidence>
<protein>
    <submittedName>
        <fullName evidence="2">Uncharacterized protein</fullName>
    </submittedName>
</protein>
<reference evidence="2 3" key="1">
    <citation type="submission" date="2024-03" db="EMBL/GenBank/DDBJ databases">
        <title>Complete genome of BD2.</title>
        <authorList>
            <person name="Cao G."/>
        </authorList>
    </citation>
    <scope>NUCLEOTIDE SEQUENCE [LARGE SCALE GENOMIC DNA]</scope>
    <source>
        <strain evidence="2 3">BD2</strain>
    </source>
</reference>
<keyword evidence="1" id="KW-0812">Transmembrane</keyword>
<organism evidence="2 3">
    <name type="scientific">Ectopseudomonas mendocina</name>
    <name type="common">Pseudomonas mendocina</name>
    <dbReference type="NCBI Taxonomy" id="300"/>
    <lineage>
        <taxon>Bacteria</taxon>
        <taxon>Pseudomonadati</taxon>
        <taxon>Pseudomonadota</taxon>
        <taxon>Gammaproteobacteria</taxon>
        <taxon>Pseudomonadales</taxon>
        <taxon>Pseudomonadaceae</taxon>
        <taxon>Ectopseudomonas</taxon>
    </lineage>
</organism>
<sequence length="48" mass="5545">MRLPELIFLGALLLWPLVPLVYLLCIAWQTDFKLVARSKQRTTEGSRS</sequence>
<name>A0ABZ2RCA3_ECTME</name>
<dbReference type="Proteomes" id="UP001476583">
    <property type="component" value="Chromosome"/>
</dbReference>
<evidence type="ECO:0000256" key="1">
    <source>
        <dbReference type="SAM" id="Phobius"/>
    </source>
</evidence>
<keyword evidence="1" id="KW-1133">Transmembrane helix</keyword>
<accession>A0ABZ2RCA3</accession>